<dbReference type="UniPathway" id="UPA00988"/>
<accession>A0A086T2I1</accession>
<dbReference type="PANTHER" id="PTHR16184:SF6">
    <property type="entry name" value="ELONGATOR COMPLEX PROTEIN 6"/>
    <property type="match status" value="1"/>
</dbReference>
<dbReference type="HOGENOM" id="CLU_059771_0_0_1"/>
<reference evidence="4" key="1">
    <citation type="journal article" date="2014" name="Genome Announc.">
        <title>Genome sequence and annotation of Acremonium chrysogenum, producer of the beta-lactam antibiotic cephalosporin C.</title>
        <authorList>
            <person name="Terfehr D."/>
            <person name="Dahlmann T.A."/>
            <person name="Specht T."/>
            <person name="Zadra I."/>
            <person name="Kuernsteiner H."/>
            <person name="Kueck U."/>
        </authorList>
    </citation>
    <scope>NUCLEOTIDE SEQUENCE [LARGE SCALE GENOMIC DNA]</scope>
    <source>
        <strain evidence="4">ATCC 11550 / CBS 779.69 / DSM 880 / IAM 14645 / JCM 23072 / IMI 49137</strain>
    </source>
</reference>
<dbReference type="GO" id="GO:0002098">
    <property type="term" value="P:tRNA wobble uridine modification"/>
    <property type="evidence" value="ECO:0007669"/>
    <property type="project" value="InterPro"/>
</dbReference>
<gene>
    <name evidence="3" type="ORF">ACRE_056600</name>
</gene>
<dbReference type="Proteomes" id="UP000029964">
    <property type="component" value="Unassembled WGS sequence"/>
</dbReference>
<dbReference type="Gene3D" id="3.40.50.300">
    <property type="entry name" value="P-loop containing nucleotide triphosphate hydrolases"/>
    <property type="match status" value="1"/>
</dbReference>
<evidence type="ECO:0000256" key="2">
    <source>
        <dbReference type="ARBA" id="ARBA00008837"/>
    </source>
</evidence>
<dbReference type="InterPro" id="IPR027417">
    <property type="entry name" value="P-loop_NTPase"/>
</dbReference>
<dbReference type="AlphaFoldDB" id="A0A086T2I1"/>
<organism evidence="3 4">
    <name type="scientific">Hapsidospora chrysogenum (strain ATCC 11550 / CBS 779.69 / DSM 880 / IAM 14645 / JCM 23072 / IMI 49137)</name>
    <name type="common">Acremonium chrysogenum</name>
    <dbReference type="NCBI Taxonomy" id="857340"/>
    <lineage>
        <taxon>Eukaryota</taxon>
        <taxon>Fungi</taxon>
        <taxon>Dikarya</taxon>
        <taxon>Ascomycota</taxon>
        <taxon>Pezizomycotina</taxon>
        <taxon>Sordariomycetes</taxon>
        <taxon>Hypocreomycetidae</taxon>
        <taxon>Hypocreales</taxon>
        <taxon>Bionectriaceae</taxon>
        <taxon>Hapsidospora</taxon>
    </lineage>
</organism>
<dbReference type="STRING" id="857340.A0A086T2I1"/>
<dbReference type="GO" id="GO:0033588">
    <property type="term" value="C:elongator holoenzyme complex"/>
    <property type="evidence" value="ECO:0007669"/>
    <property type="project" value="InterPro"/>
</dbReference>
<dbReference type="CDD" id="cd19495">
    <property type="entry name" value="Elp6"/>
    <property type="match status" value="1"/>
</dbReference>
<evidence type="ECO:0000256" key="1">
    <source>
        <dbReference type="ARBA" id="ARBA00005043"/>
    </source>
</evidence>
<name>A0A086T2I1_HAPC1</name>
<dbReference type="EMBL" id="JPKY01000066">
    <property type="protein sequence ID" value="KFH43563.1"/>
    <property type="molecule type" value="Genomic_DNA"/>
</dbReference>
<comment type="pathway">
    <text evidence="1">tRNA modification; 5-methoxycarbonylmethyl-2-thiouridine-tRNA biosynthesis.</text>
</comment>
<proteinExistence type="inferred from homology"/>
<sequence>MSTTKIPPLLEPYLSLPPEASLILLTSVLGASSNWLVLRHLYSYLRASAGEKGADVGVVLVSFMGDGAFWREGAGRLVSFTHPDNNPGLCGGGSSRLIMSTKGLDLDAMGRNGRFAFVDGLSGLFTGRAADAAGVDRGSRTLRSSETDHVRSEVEAALADLRTGTKVLVIDQLDVLLAASGEDVTSTGLAAMLLSLRERVRATLLTLSADDPLLHAQATTLEREHAALVLGQAHAAGRVMSLRMLDTGTARDVSGVVRITGEGHGEGKEEEEEEEGREYLYFVAGDGSVKVFERGT</sequence>
<evidence type="ECO:0000313" key="3">
    <source>
        <dbReference type="EMBL" id="KFH43563.1"/>
    </source>
</evidence>
<dbReference type="OrthoDB" id="9995306at2759"/>
<comment type="similarity">
    <text evidence="2">Belongs to the ELP6 family.</text>
</comment>
<protein>
    <submittedName>
        <fullName evidence="3">Elongator complex protein-like protein</fullName>
    </submittedName>
</protein>
<keyword evidence="4" id="KW-1185">Reference proteome</keyword>
<dbReference type="InterPro" id="IPR018627">
    <property type="entry name" value="ELP6"/>
</dbReference>
<dbReference type="PANTHER" id="PTHR16184">
    <property type="entry name" value="ELONGATOR COMPLEX PROTEIN 6"/>
    <property type="match status" value="1"/>
</dbReference>
<comment type="caution">
    <text evidence="3">The sequence shown here is derived from an EMBL/GenBank/DDBJ whole genome shotgun (WGS) entry which is preliminary data.</text>
</comment>
<evidence type="ECO:0000313" key="4">
    <source>
        <dbReference type="Proteomes" id="UP000029964"/>
    </source>
</evidence>